<dbReference type="Proteomes" id="UP000596739">
    <property type="component" value="Unassembled WGS sequence"/>
</dbReference>
<feature type="transmembrane region" description="Helical" evidence="7">
    <location>
        <begin position="83"/>
        <end position="104"/>
    </location>
</feature>
<dbReference type="Pfam" id="PF01545">
    <property type="entry name" value="Cation_efflux"/>
    <property type="match status" value="1"/>
</dbReference>
<keyword evidence="6 7" id="KW-0472">Membrane</keyword>
<comment type="similarity">
    <text evidence="2">Belongs to the cation diffusion facilitator (CDF) transporter (TC 2.A.4) family.</text>
</comment>
<dbReference type="InterPro" id="IPR036837">
    <property type="entry name" value="Cation_efflux_CTD_sf"/>
</dbReference>
<sequence>MDERFNNLKLAERGARISILAYIALSLAKVGIGYISGSEALSADGINNTTDIIASVAVLIGLQISRKPADEEHSYGHFRAETIASLVASLIMIAVGLNVLYNAIQSIIHFKAKAPDLISAVVAVLCAGVIYVVYRYNKKIAVKINSAGLMAAAKDNLSDAWVSIGTAIGIIASQFGLPWIDPLAAVIVGILIIKTGWDIFRESSNNLADGFSKEELDSITENIKLVSGVEKVKLIRARVLGNNILIDATVGVNADLNVVEAHSITEEIEKKLKNDFNITEAMIHVEPSEL</sequence>
<dbReference type="InterPro" id="IPR002524">
    <property type="entry name" value="Cation_efflux"/>
</dbReference>
<evidence type="ECO:0000256" key="7">
    <source>
        <dbReference type="SAM" id="Phobius"/>
    </source>
</evidence>
<organism evidence="10 11">
    <name type="scientific">Clostridium yunnanense</name>
    <dbReference type="NCBI Taxonomy" id="2800325"/>
    <lineage>
        <taxon>Bacteria</taxon>
        <taxon>Bacillati</taxon>
        <taxon>Bacillota</taxon>
        <taxon>Clostridia</taxon>
        <taxon>Eubacteriales</taxon>
        <taxon>Clostridiaceae</taxon>
        <taxon>Clostridium</taxon>
    </lineage>
</organism>
<dbReference type="InterPro" id="IPR027470">
    <property type="entry name" value="Cation_efflux_CTD"/>
</dbReference>
<evidence type="ECO:0000313" key="10">
    <source>
        <dbReference type="EMBL" id="MBK1811962.1"/>
    </source>
</evidence>
<keyword evidence="4 7" id="KW-0812">Transmembrane</keyword>
<dbReference type="Gene3D" id="1.20.1510.10">
    <property type="entry name" value="Cation efflux protein transmembrane domain"/>
    <property type="match status" value="1"/>
</dbReference>
<dbReference type="SUPFAM" id="SSF161111">
    <property type="entry name" value="Cation efflux protein transmembrane domain-like"/>
    <property type="match status" value="1"/>
</dbReference>
<dbReference type="RefSeq" id="WP_200270681.1">
    <property type="nucleotide sequence ID" value="NZ_JAENHN010000043.1"/>
</dbReference>
<keyword evidence="3" id="KW-0813">Transport</keyword>
<dbReference type="InterPro" id="IPR027469">
    <property type="entry name" value="Cation_efflux_TMD_sf"/>
</dbReference>
<evidence type="ECO:0000256" key="5">
    <source>
        <dbReference type="ARBA" id="ARBA00022989"/>
    </source>
</evidence>
<evidence type="ECO:0000259" key="8">
    <source>
        <dbReference type="Pfam" id="PF01545"/>
    </source>
</evidence>
<comment type="caution">
    <text evidence="10">The sequence shown here is derived from an EMBL/GenBank/DDBJ whole genome shotgun (WGS) entry which is preliminary data.</text>
</comment>
<evidence type="ECO:0000256" key="3">
    <source>
        <dbReference type="ARBA" id="ARBA00022448"/>
    </source>
</evidence>
<keyword evidence="5 7" id="KW-1133">Transmembrane helix</keyword>
<dbReference type="NCBIfam" id="TIGR01297">
    <property type="entry name" value="CDF"/>
    <property type="match status" value="1"/>
</dbReference>
<dbReference type="Pfam" id="PF16916">
    <property type="entry name" value="ZT_dimer"/>
    <property type="match status" value="1"/>
</dbReference>
<dbReference type="EMBL" id="JAENHN010000043">
    <property type="protein sequence ID" value="MBK1811962.1"/>
    <property type="molecule type" value="Genomic_DNA"/>
</dbReference>
<dbReference type="Gene3D" id="3.30.70.1350">
    <property type="entry name" value="Cation efflux protein, cytoplasmic domain"/>
    <property type="match status" value="1"/>
</dbReference>
<feature type="transmembrane region" description="Helical" evidence="7">
    <location>
        <begin position="14"/>
        <end position="35"/>
    </location>
</feature>
<name>A0ABS1ERG1_9CLOT</name>
<reference evidence="11" key="1">
    <citation type="submission" date="2021-01" db="EMBL/GenBank/DDBJ databases">
        <title>Genome public.</title>
        <authorList>
            <person name="Liu C."/>
            <person name="Sun Q."/>
        </authorList>
    </citation>
    <scope>NUCLEOTIDE SEQUENCE [LARGE SCALE GENOMIC DNA]</scope>
    <source>
        <strain evidence="11">YIM B02505</strain>
    </source>
</reference>
<gene>
    <name evidence="10" type="ORF">JHL18_15175</name>
</gene>
<evidence type="ECO:0000259" key="9">
    <source>
        <dbReference type="Pfam" id="PF16916"/>
    </source>
</evidence>
<dbReference type="InterPro" id="IPR058533">
    <property type="entry name" value="Cation_efflux_TM"/>
</dbReference>
<evidence type="ECO:0000256" key="4">
    <source>
        <dbReference type="ARBA" id="ARBA00022692"/>
    </source>
</evidence>
<dbReference type="PANTHER" id="PTHR43840">
    <property type="entry name" value="MITOCHONDRIAL METAL TRANSPORTER 1-RELATED"/>
    <property type="match status" value="1"/>
</dbReference>
<proteinExistence type="inferred from homology"/>
<evidence type="ECO:0000256" key="1">
    <source>
        <dbReference type="ARBA" id="ARBA00004141"/>
    </source>
</evidence>
<protein>
    <submittedName>
        <fullName evidence="10">Cation transporter</fullName>
    </submittedName>
</protein>
<dbReference type="InterPro" id="IPR050291">
    <property type="entry name" value="CDF_Transporter"/>
</dbReference>
<evidence type="ECO:0000256" key="6">
    <source>
        <dbReference type="ARBA" id="ARBA00023136"/>
    </source>
</evidence>
<evidence type="ECO:0000256" key="2">
    <source>
        <dbReference type="ARBA" id="ARBA00008114"/>
    </source>
</evidence>
<feature type="domain" description="Cation efflux protein transmembrane" evidence="8">
    <location>
        <begin position="16"/>
        <end position="207"/>
    </location>
</feature>
<feature type="transmembrane region" description="Helical" evidence="7">
    <location>
        <begin position="116"/>
        <end position="136"/>
    </location>
</feature>
<evidence type="ECO:0000313" key="11">
    <source>
        <dbReference type="Proteomes" id="UP000596739"/>
    </source>
</evidence>
<comment type="subcellular location">
    <subcellularLocation>
        <location evidence="1">Membrane</location>
        <topology evidence="1">Multi-pass membrane protein</topology>
    </subcellularLocation>
</comment>
<dbReference type="SUPFAM" id="SSF160240">
    <property type="entry name" value="Cation efflux protein cytoplasmic domain-like"/>
    <property type="match status" value="1"/>
</dbReference>
<keyword evidence="11" id="KW-1185">Reference proteome</keyword>
<accession>A0ABS1ERG1</accession>
<feature type="domain" description="Cation efflux protein cytoplasmic" evidence="9">
    <location>
        <begin position="212"/>
        <end position="287"/>
    </location>
</feature>
<dbReference type="PANTHER" id="PTHR43840:SF50">
    <property type="entry name" value="MANGANESE EFFLUX SYSTEM PROTEIN MNES"/>
    <property type="match status" value="1"/>
</dbReference>